<proteinExistence type="predicted"/>
<reference evidence="1" key="1">
    <citation type="submission" date="2014-09" db="EMBL/GenBank/DDBJ databases">
        <authorList>
            <person name="Magalhaes I.L.F."/>
            <person name="Oliveira U."/>
            <person name="Santos F.R."/>
            <person name="Vidigal T.H.D.A."/>
            <person name="Brescovit A.D."/>
            <person name="Santos A.J."/>
        </authorList>
    </citation>
    <scope>NUCLEOTIDE SEQUENCE</scope>
    <source>
        <tissue evidence="1">Shoot tissue taken approximately 20 cm above the soil surface</tissue>
    </source>
</reference>
<name>A0A0A8YYK4_ARUDO</name>
<evidence type="ECO:0000313" key="1">
    <source>
        <dbReference type="EMBL" id="JAD27682.1"/>
    </source>
</evidence>
<reference evidence="1" key="2">
    <citation type="journal article" date="2015" name="Data Brief">
        <title>Shoot transcriptome of the giant reed, Arundo donax.</title>
        <authorList>
            <person name="Barrero R.A."/>
            <person name="Guerrero F.D."/>
            <person name="Moolhuijzen P."/>
            <person name="Goolsby J.A."/>
            <person name="Tidwell J."/>
            <person name="Bellgard S.E."/>
            <person name="Bellgard M.I."/>
        </authorList>
    </citation>
    <scope>NUCLEOTIDE SEQUENCE</scope>
    <source>
        <tissue evidence="1">Shoot tissue taken approximately 20 cm above the soil surface</tissue>
    </source>
</reference>
<dbReference type="AlphaFoldDB" id="A0A0A8YYK4"/>
<accession>A0A0A8YYK4</accession>
<organism evidence="1">
    <name type="scientific">Arundo donax</name>
    <name type="common">Giant reed</name>
    <name type="synonym">Donax arundinaceus</name>
    <dbReference type="NCBI Taxonomy" id="35708"/>
    <lineage>
        <taxon>Eukaryota</taxon>
        <taxon>Viridiplantae</taxon>
        <taxon>Streptophyta</taxon>
        <taxon>Embryophyta</taxon>
        <taxon>Tracheophyta</taxon>
        <taxon>Spermatophyta</taxon>
        <taxon>Magnoliopsida</taxon>
        <taxon>Liliopsida</taxon>
        <taxon>Poales</taxon>
        <taxon>Poaceae</taxon>
        <taxon>PACMAD clade</taxon>
        <taxon>Arundinoideae</taxon>
        <taxon>Arundineae</taxon>
        <taxon>Arundo</taxon>
    </lineage>
</organism>
<sequence length="19" mass="2203">MLMSISHRIKFLSNDLLLA</sequence>
<dbReference type="EMBL" id="GBRH01270213">
    <property type="protein sequence ID" value="JAD27682.1"/>
    <property type="molecule type" value="Transcribed_RNA"/>
</dbReference>
<protein>
    <submittedName>
        <fullName evidence="1">Uncharacterized protein</fullName>
    </submittedName>
</protein>